<gene>
    <name evidence="3" type="ORF">NMP03_13910</name>
</gene>
<dbReference type="InterPro" id="IPR018035">
    <property type="entry name" value="Flagellar_FliH/T3SS_HrpE"/>
</dbReference>
<dbReference type="Proteomes" id="UP001058533">
    <property type="component" value="Chromosome"/>
</dbReference>
<evidence type="ECO:0000313" key="3">
    <source>
        <dbReference type="EMBL" id="UUL82261.1"/>
    </source>
</evidence>
<feature type="compositionally biased region" description="Basic and acidic residues" evidence="1">
    <location>
        <begin position="48"/>
        <end position="57"/>
    </location>
</feature>
<feature type="region of interest" description="Disordered" evidence="1">
    <location>
        <begin position="25"/>
        <end position="61"/>
    </location>
</feature>
<organism evidence="3 4">
    <name type="scientific">Sphingomonas qomolangmaensis</name>
    <dbReference type="NCBI Taxonomy" id="2918765"/>
    <lineage>
        <taxon>Bacteria</taxon>
        <taxon>Pseudomonadati</taxon>
        <taxon>Pseudomonadota</taxon>
        <taxon>Alphaproteobacteria</taxon>
        <taxon>Sphingomonadales</taxon>
        <taxon>Sphingomonadaceae</taxon>
        <taxon>Sphingomonas</taxon>
    </lineage>
</organism>
<name>A0ABY5LC52_9SPHN</name>
<protein>
    <submittedName>
        <fullName evidence="3">Flagellar assembly protein FliH</fullName>
    </submittedName>
</protein>
<accession>A0ABY5LC52</accession>
<keyword evidence="3" id="KW-0966">Cell projection</keyword>
<sequence>MSEFTAGFASRHAQAGEALRRAFAPPEGFAPVDPGARVAQKAAPKQPRHFEPADRSAKPTQGWDMFDPEIEQPMAAPAPQPFVDPIAVAHDQGYAEGLAAARAEIEVAAARDRALVDALGRGLADAAHFDRERFAQQLRQTVLHLVTRLVGEIGVSPERLAGRIDAAVDLLADAAESSLVRMHPADVVLVEGRLPATVFACGDPAIARGSFVIESASTIVEDGPEQWIEQLTAAIDRVPLPAQC</sequence>
<dbReference type="RefSeq" id="WP_256506063.1">
    <property type="nucleotide sequence ID" value="NZ_CP101740.1"/>
</dbReference>
<dbReference type="Pfam" id="PF02108">
    <property type="entry name" value="FliH"/>
    <property type="match status" value="1"/>
</dbReference>
<dbReference type="EMBL" id="CP101740">
    <property type="protein sequence ID" value="UUL82261.1"/>
    <property type="molecule type" value="Genomic_DNA"/>
</dbReference>
<feature type="domain" description="Flagellar assembly protein FliH/Type III secretion system HrpE" evidence="2">
    <location>
        <begin position="132"/>
        <end position="220"/>
    </location>
</feature>
<reference evidence="3" key="1">
    <citation type="submission" date="2022-07" db="EMBL/GenBank/DDBJ databases">
        <title>Sphingomonas sp. nov., a novel bacterium isolated from the north slope of the Mount Everest.</title>
        <authorList>
            <person name="Cui X."/>
            <person name="Liu Y."/>
        </authorList>
    </citation>
    <scope>NUCLEOTIDE SEQUENCE</scope>
    <source>
        <strain evidence="3">S5-59</strain>
    </source>
</reference>
<proteinExistence type="predicted"/>
<keyword evidence="3" id="KW-0969">Cilium</keyword>
<evidence type="ECO:0000256" key="1">
    <source>
        <dbReference type="SAM" id="MobiDB-lite"/>
    </source>
</evidence>
<evidence type="ECO:0000313" key="4">
    <source>
        <dbReference type="Proteomes" id="UP001058533"/>
    </source>
</evidence>
<evidence type="ECO:0000259" key="2">
    <source>
        <dbReference type="Pfam" id="PF02108"/>
    </source>
</evidence>
<keyword evidence="3" id="KW-0282">Flagellum</keyword>
<keyword evidence="4" id="KW-1185">Reference proteome</keyword>